<evidence type="ECO:0000259" key="1">
    <source>
        <dbReference type="Pfam" id="PF12641"/>
    </source>
</evidence>
<evidence type="ECO:0000313" key="3">
    <source>
        <dbReference type="Proteomes" id="UP000620327"/>
    </source>
</evidence>
<name>A0A923MH28_9FIRM</name>
<proteinExistence type="predicted"/>
<dbReference type="RefSeq" id="WP_187013705.1">
    <property type="nucleotide sequence ID" value="NZ_JACOQI010000002.1"/>
</dbReference>
<dbReference type="GO" id="GO:0016651">
    <property type="term" value="F:oxidoreductase activity, acting on NAD(P)H"/>
    <property type="evidence" value="ECO:0007669"/>
    <property type="project" value="UniProtKB-ARBA"/>
</dbReference>
<feature type="domain" description="Flavodoxin-like" evidence="1">
    <location>
        <begin position="8"/>
        <end position="165"/>
    </location>
</feature>
<dbReference type="InterPro" id="IPR029039">
    <property type="entry name" value="Flavoprotein-like_sf"/>
</dbReference>
<gene>
    <name evidence="2" type="ORF">H8Z83_03085</name>
</gene>
<dbReference type="AlphaFoldDB" id="A0A923MH28"/>
<reference evidence="2" key="1">
    <citation type="submission" date="2020-08" db="EMBL/GenBank/DDBJ databases">
        <title>Genome public.</title>
        <authorList>
            <person name="Liu C."/>
            <person name="Sun Q."/>
        </authorList>
    </citation>
    <scope>NUCLEOTIDE SEQUENCE</scope>
    <source>
        <strain evidence="2">BX15</strain>
    </source>
</reference>
<sequence>MNDERYSIIYSSRTGNTRLLAEAIRESLPADLCDHFGTDEAGAVESEKLYVGFWTDKGTADEAALALLKRLKNKKIFLFGTAGFGESEAYFQKVLDRVKESIDESNSIIGTYMCQGKMPMAVRERYEKMKQQPNPAPNLDGLIRNFDRALTHPDDHDLEELKQAVRREGGQLI</sequence>
<dbReference type="GO" id="GO:0009055">
    <property type="term" value="F:electron transfer activity"/>
    <property type="evidence" value="ECO:0007669"/>
    <property type="project" value="InterPro"/>
</dbReference>
<dbReference type="EMBL" id="JACOQI010000002">
    <property type="protein sequence ID" value="MBC5769329.1"/>
    <property type="molecule type" value="Genomic_DNA"/>
</dbReference>
<evidence type="ECO:0000313" key="2">
    <source>
        <dbReference type="EMBL" id="MBC5769329.1"/>
    </source>
</evidence>
<dbReference type="PROSITE" id="PS00201">
    <property type="entry name" value="FLAVODOXIN"/>
    <property type="match status" value="1"/>
</dbReference>
<accession>A0A923MH28</accession>
<dbReference type="Pfam" id="PF12641">
    <property type="entry name" value="Flavodoxin_3"/>
    <property type="match status" value="1"/>
</dbReference>
<dbReference type="InterPro" id="IPR054633">
    <property type="entry name" value="BilS"/>
</dbReference>
<dbReference type="Proteomes" id="UP000620327">
    <property type="component" value="Unassembled WGS sequence"/>
</dbReference>
<keyword evidence="3" id="KW-1185">Reference proteome</keyword>
<comment type="caution">
    <text evidence="2">The sequence shown here is derived from an EMBL/GenBank/DDBJ whole genome shotgun (WGS) entry which is preliminary data.</text>
</comment>
<dbReference type="InterPro" id="IPR008254">
    <property type="entry name" value="Flavodoxin/NO_synth"/>
</dbReference>
<dbReference type="Gene3D" id="3.40.50.360">
    <property type="match status" value="1"/>
</dbReference>
<dbReference type="NCBIfam" id="NF045594">
    <property type="entry name" value="flavodox_BilS"/>
    <property type="match status" value="1"/>
</dbReference>
<dbReference type="InterPro" id="IPR001226">
    <property type="entry name" value="Flavodoxin_CS"/>
</dbReference>
<protein>
    <submittedName>
        <fullName evidence="2">Flavodoxin family protein</fullName>
    </submittedName>
</protein>
<dbReference type="SUPFAM" id="SSF52218">
    <property type="entry name" value="Flavoproteins"/>
    <property type="match status" value="1"/>
</dbReference>
<organism evidence="2 3">
    <name type="scientific">Dysosmobacter segnis</name>
    <dbReference type="NCBI Taxonomy" id="2763042"/>
    <lineage>
        <taxon>Bacteria</taxon>
        <taxon>Bacillati</taxon>
        <taxon>Bacillota</taxon>
        <taxon>Clostridia</taxon>
        <taxon>Eubacteriales</taxon>
        <taxon>Oscillospiraceae</taxon>
        <taxon>Dysosmobacter</taxon>
    </lineage>
</organism>
<dbReference type="GO" id="GO:0010181">
    <property type="term" value="F:FMN binding"/>
    <property type="evidence" value="ECO:0007669"/>
    <property type="project" value="InterPro"/>
</dbReference>